<name>A0AA38PB59_9AGAR</name>
<comment type="caution">
    <text evidence="3">The sequence shown here is derived from an EMBL/GenBank/DDBJ whole genome shotgun (WGS) entry which is preliminary data.</text>
</comment>
<evidence type="ECO:0000313" key="3">
    <source>
        <dbReference type="EMBL" id="KAJ3839376.1"/>
    </source>
</evidence>
<evidence type="ECO:0000256" key="1">
    <source>
        <dbReference type="SAM" id="MobiDB-lite"/>
    </source>
</evidence>
<gene>
    <name evidence="3" type="ORF">F5878DRAFT_122894</name>
</gene>
<proteinExistence type="predicted"/>
<evidence type="ECO:0000313" key="4">
    <source>
        <dbReference type="Proteomes" id="UP001163846"/>
    </source>
</evidence>
<evidence type="ECO:0000256" key="2">
    <source>
        <dbReference type="SAM" id="SignalP"/>
    </source>
</evidence>
<keyword evidence="2" id="KW-0732">Signal</keyword>
<sequence length="155" mass="17240">MHPIKTALVAKMLLLLMIVNVVATPLPMRPAGKPHTKTGERPLGSGPIDDNDLNPVWRHFDLVRQIVNLKGQLVYVNWKADISKDEVWSLVILSDEMLGSGFDTGRILCIHRVTGWSRIEGPFAPLYQQLVDPIEGEHPLGVGKEVAGGGRFRFR</sequence>
<dbReference type="EMBL" id="MU806131">
    <property type="protein sequence ID" value="KAJ3839376.1"/>
    <property type="molecule type" value="Genomic_DNA"/>
</dbReference>
<feature type="chain" id="PRO_5041308964" evidence="2">
    <location>
        <begin position="24"/>
        <end position="155"/>
    </location>
</feature>
<accession>A0AA38PB59</accession>
<dbReference type="Proteomes" id="UP001163846">
    <property type="component" value="Unassembled WGS sequence"/>
</dbReference>
<reference evidence="3" key="1">
    <citation type="submission" date="2022-08" db="EMBL/GenBank/DDBJ databases">
        <authorList>
            <consortium name="DOE Joint Genome Institute"/>
            <person name="Min B."/>
            <person name="Riley R."/>
            <person name="Sierra-Patev S."/>
            <person name="Naranjo-Ortiz M."/>
            <person name="Looney B."/>
            <person name="Konkel Z."/>
            <person name="Slot J.C."/>
            <person name="Sakamoto Y."/>
            <person name="Steenwyk J.L."/>
            <person name="Rokas A."/>
            <person name="Carro J."/>
            <person name="Camarero S."/>
            <person name="Ferreira P."/>
            <person name="Molpeceres G."/>
            <person name="Ruiz-Duenas F.J."/>
            <person name="Serrano A."/>
            <person name="Henrissat B."/>
            <person name="Drula E."/>
            <person name="Hughes K.W."/>
            <person name="Mata J.L."/>
            <person name="Ishikawa N.K."/>
            <person name="Vargas-Isla R."/>
            <person name="Ushijima S."/>
            <person name="Smith C.A."/>
            <person name="Ahrendt S."/>
            <person name="Andreopoulos W."/>
            <person name="He G."/>
            <person name="Labutti K."/>
            <person name="Lipzen A."/>
            <person name="Ng V."/>
            <person name="Sandor L."/>
            <person name="Barry K."/>
            <person name="Martinez A.T."/>
            <person name="Xiao Y."/>
            <person name="Gibbons J.G."/>
            <person name="Terashima K."/>
            <person name="Hibbett D.S."/>
            <person name="Grigoriev I.V."/>
        </authorList>
    </citation>
    <scope>NUCLEOTIDE SEQUENCE</scope>
    <source>
        <strain evidence="3">TFB9207</strain>
    </source>
</reference>
<feature type="region of interest" description="Disordered" evidence="1">
    <location>
        <begin position="29"/>
        <end position="48"/>
    </location>
</feature>
<organism evidence="3 4">
    <name type="scientific">Lentinula raphanica</name>
    <dbReference type="NCBI Taxonomy" id="153919"/>
    <lineage>
        <taxon>Eukaryota</taxon>
        <taxon>Fungi</taxon>
        <taxon>Dikarya</taxon>
        <taxon>Basidiomycota</taxon>
        <taxon>Agaricomycotina</taxon>
        <taxon>Agaricomycetes</taxon>
        <taxon>Agaricomycetidae</taxon>
        <taxon>Agaricales</taxon>
        <taxon>Marasmiineae</taxon>
        <taxon>Omphalotaceae</taxon>
        <taxon>Lentinula</taxon>
    </lineage>
</organism>
<feature type="signal peptide" evidence="2">
    <location>
        <begin position="1"/>
        <end position="23"/>
    </location>
</feature>
<keyword evidence="4" id="KW-1185">Reference proteome</keyword>
<dbReference type="AlphaFoldDB" id="A0AA38PB59"/>
<protein>
    <submittedName>
        <fullName evidence="3">Uncharacterized protein</fullName>
    </submittedName>
</protein>